<dbReference type="Proteomes" id="UP000178276">
    <property type="component" value="Unassembled WGS sequence"/>
</dbReference>
<feature type="domain" description="GIY-YIG" evidence="1">
    <location>
        <begin position="1"/>
        <end position="79"/>
    </location>
</feature>
<evidence type="ECO:0000259" key="1">
    <source>
        <dbReference type="PROSITE" id="PS50164"/>
    </source>
</evidence>
<dbReference type="Gene3D" id="3.40.1440.10">
    <property type="entry name" value="GIY-YIG endonuclease"/>
    <property type="match status" value="1"/>
</dbReference>
<gene>
    <name evidence="2" type="ORF">A2W57_01445</name>
</gene>
<dbReference type="InterPro" id="IPR000305">
    <property type="entry name" value="GIY-YIG_endonuc"/>
</dbReference>
<dbReference type="STRING" id="1798331.A2W57_01445"/>
<dbReference type="SUPFAM" id="SSF82771">
    <property type="entry name" value="GIY-YIG endonuclease"/>
    <property type="match status" value="1"/>
</dbReference>
<name>A0A1F5WDT2_9BACT</name>
<dbReference type="Pfam" id="PF01541">
    <property type="entry name" value="GIY-YIG"/>
    <property type="match status" value="1"/>
</dbReference>
<organism evidence="2 3">
    <name type="scientific">Candidatus Giovannonibacteria bacterium RIFCSPHIGHO2_02_43_16</name>
    <dbReference type="NCBI Taxonomy" id="1798331"/>
    <lineage>
        <taxon>Bacteria</taxon>
        <taxon>Candidatus Giovannoniibacteriota</taxon>
    </lineage>
</organism>
<comment type="caution">
    <text evidence="2">The sequence shown here is derived from an EMBL/GenBank/DDBJ whole genome shotgun (WGS) entry which is preliminary data.</text>
</comment>
<reference evidence="2 3" key="1">
    <citation type="journal article" date="2016" name="Nat. Commun.">
        <title>Thousands of microbial genomes shed light on interconnected biogeochemical processes in an aquifer system.</title>
        <authorList>
            <person name="Anantharaman K."/>
            <person name="Brown C.T."/>
            <person name="Hug L.A."/>
            <person name="Sharon I."/>
            <person name="Castelle C.J."/>
            <person name="Probst A.J."/>
            <person name="Thomas B.C."/>
            <person name="Singh A."/>
            <person name="Wilkins M.J."/>
            <person name="Karaoz U."/>
            <person name="Brodie E.L."/>
            <person name="Williams K.H."/>
            <person name="Hubbard S.S."/>
            <person name="Banfield J.F."/>
        </authorList>
    </citation>
    <scope>NUCLEOTIDE SEQUENCE [LARGE SCALE GENOMIC DNA]</scope>
</reference>
<dbReference type="AlphaFoldDB" id="A0A1F5WDT2"/>
<sequence>MYYLYVLRHPSTSLIYIGYTDNLIRRCKEHKKDKPLWKLAYYEAYFSKKDAQHRERQLKHYGSSIGHLRKRIINSLQIS</sequence>
<evidence type="ECO:0000313" key="2">
    <source>
        <dbReference type="EMBL" id="OGF73796.1"/>
    </source>
</evidence>
<accession>A0A1F5WDT2</accession>
<dbReference type="EMBL" id="MFHJ01000025">
    <property type="protein sequence ID" value="OGF73796.1"/>
    <property type="molecule type" value="Genomic_DNA"/>
</dbReference>
<dbReference type="PROSITE" id="PS50164">
    <property type="entry name" value="GIY_YIG"/>
    <property type="match status" value="1"/>
</dbReference>
<protein>
    <recommendedName>
        <fullName evidence="1">GIY-YIG domain-containing protein</fullName>
    </recommendedName>
</protein>
<proteinExistence type="predicted"/>
<evidence type="ECO:0000313" key="3">
    <source>
        <dbReference type="Proteomes" id="UP000178276"/>
    </source>
</evidence>
<dbReference type="InterPro" id="IPR035901">
    <property type="entry name" value="GIY-YIG_endonuc_sf"/>
</dbReference>